<dbReference type="AlphaFoldDB" id="A0AA37BQC6"/>
<organism evidence="2 3">
    <name type="scientific">Thermogymnomonas acidicola</name>
    <dbReference type="NCBI Taxonomy" id="399579"/>
    <lineage>
        <taxon>Archaea</taxon>
        <taxon>Methanobacteriati</taxon>
        <taxon>Thermoplasmatota</taxon>
        <taxon>Thermoplasmata</taxon>
        <taxon>Thermoplasmatales</taxon>
        <taxon>Thermogymnomonas</taxon>
    </lineage>
</organism>
<reference evidence="2" key="1">
    <citation type="journal article" date="2014" name="Int. J. Syst. Evol. Microbiol.">
        <title>Complete genome sequence of Corynebacterium casei LMG S-19264T (=DSM 44701T), isolated from a smear-ripened cheese.</title>
        <authorList>
            <consortium name="US DOE Joint Genome Institute (JGI-PGF)"/>
            <person name="Walter F."/>
            <person name="Albersmeier A."/>
            <person name="Kalinowski J."/>
            <person name="Ruckert C."/>
        </authorList>
    </citation>
    <scope>NUCLEOTIDE SEQUENCE</scope>
    <source>
        <strain evidence="2">JCM 13583</strain>
    </source>
</reference>
<gene>
    <name evidence="2" type="ORF">GCM10007108_04370</name>
</gene>
<dbReference type="EMBL" id="BMNY01000001">
    <property type="protein sequence ID" value="GGM69415.1"/>
    <property type="molecule type" value="Genomic_DNA"/>
</dbReference>
<feature type="compositionally biased region" description="Basic and acidic residues" evidence="1">
    <location>
        <begin position="1"/>
        <end position="12"/>
    </location>
</feature>
<comment type="caution">
    <text evidence="2">The sequence shown here is derived from an EMBL/GenBank/DDBJ whole genome shotgun (WGS) entry which is preliminary data.</text>
</comment>
<evidence type="ECO:0000256" key="1">
    <source>
        <dbReference type="SAM" id="MobiDB-lite"/>
    </source>
</evidence>
<dbReference type="Proteomes" id="UP000632195">
    <property type="component" value="Unassembled WGS sequence"/>
</dbReference>
<evidence type="ECO:0000313" key="2">
    <source>
        <dbReference type="EMBL" id="GGM69415.1"/>
    </source>
</evidence>
<name>A0AA37BQC6_9ARCH</name>
<evidence type="ECO:0000313" key="3">
    <source>
        <dbReference type="Proteomes" id="UP000632195"/>
    </source>
</evidence>
<accession>A0AA37BQC6</accession>
<proteinExistence type="predicted"/>
<protein>
    <submittedName>
        <fullName evidence="2">Uncharacterized protein</fullName>
    </submittedName>
</protein>
<feature type="region of interest" description="Disordered" evidence="1">
    <location>
        <begin position="1"/>
        <end position="20"/>
    </location>
</feature>
<reference evidence="2" key="2">
    <citation type="submission" date="2022-09" db="EMBL/GenBank/DDBJ databases">
        <authorList>
            <person name="Sun Q."/>
            <person name="Ohkuma M."/>
        </authorList>
    </citation>
    <scope>NUCLEOTIDE SEQUENCE</scope>
    <source>
        <strain evidence="2">JCM 13583</strain>
    </source>
</reference>
<sequence>MSPLCDLRHSTTEEMDGETGAHTVHLPETFTSGTLVRMEMILTELSAMNRSEGDTRRRVLRRGSSIVYVSL</sequence>
<keyword evidence="3" id="KW-1185">Reference proteome</keyword>